<evidence type="ECO:0000256" key="1">
    <source>
        <dbReference type="ARBA" id="ARBA00022729"/>
    </source>
</evidence>
<sequence>MQRVPSVLVKPSFKAPTHHPLVPNWLIPTGTVPYSESRRDVPVEWTWSEAAPSPVSSPTTATFAPLAYESGYEYPLIVWLHSDGANEDSLPLVMKHISLRNFVAVAPRGVEALAEGYGWSQFSDCVDAAEDAVFEAIDSTRDRFSVHTSRVFLVGSGSGGAMAMRIALRHPDRFAGVATLDGALPTGDALLCRVNEARQLPLLLSASKCSIDYPESRMCRDLALLHSAGCRVAIRQYPGNEDLTTEMLADVNRWAMQIVCE</sequence>
<keyword evidence="3" id="KW-1185">Reference proteome</keyword>
<accession>A0A518KBT9</accession>
<protein>
    <submittedName>
        <fullName evidence="2">Phospholipase/Carboxylesterase</fullName>
    </submittedName>
</protein>
<reference evidence="2 3" key="1">
    <citation type="submission" date="2019-02" db="EMBL/GenBank/DDBJ databases">
        <title>Deep-cultivation of Planctomycetes and their phenomic and genomic characterization uncovers novel biology.</title>
        <authorList>
            <person name="Wiegand S."/>
            <person name="Jogler M."/>
            <person name="Boedeker C."/>
            <person name="Pinto D."/>
            <person name="Vollmers J."/>
            <person name="Rivas-Marin E."/>
            <person name="Kohn T."/>
            <person name="Peeters S.H."/>
            <person name="Heuer A."/>
            <person name="Rast P."/>
            <person name="Oberbeckmann S."/>
            <person name="Bunk B."/>
            <person name="Jeske O."/>
            <person name="Meyerdierks A."/>
            <person name="Storesund J.E."/>
            <person name="Kallscheuer N."/>
            <person name="Luecker S."/>
            <person name="Lage O.M."/>
            <person name="Pohl T."/>
            <person name="Merkel B.J."/>
            <person name="Hornburger P."/>
            <person name="Mueller R.-W."/>
            <person name="Bruemmer F."/>
            <person name="Labrenz M."/>
            <person name="Spormann A.M."/>
            <person name="Op den Camp H."/>
            <person name="Overmann J."/>
            <person name="Amann R."/>
            <person name="Jetten M.S.M."/>
            <person name="Mascher T."/>
            <person name="Medema M.H."/>
            <person name="Devos D.P."/>
            <person name="Kaster A.-K."/>
            <person name="Ovreas L."/>
            <person name="Rohde M."/>
            <person name="Galperin M.Y."/>
            <person name="Jogler C."/>
        </authorList>
    </citation>
    <scope>NUCLEOTIDE SEQUENCE [LARGE SCALE GENOMIC DNA]</scope>
    <source>
        <strain evidence="2 3">Spa11</strain>
    </source>
</reference>
<proteinExistence type="predicted"/>
<dbReference type="SUPFAM" id="SSF53474">
    <property type="entry name" value="alpha/beta-Hydrolases"/>
    <property type="match status" value="1"/>
</dbReference>
<organism evidence="2 3">
    <name type="scientific">Botrimarina mediterranea</name>
    <dbReference type="NCBI Taxonomy" id="2528022"/>
    <lineage>
        <taxon>Bacteria</taxon>
        <taxon>Pseudomonadati</taxon>
        <taxon>Planctomycetota</taxon>
        <taxon>Planctomycetia</taxon>
        <taxon>Pirellulales</taxon>
        <taxon>Lacipirellulaceae</taxon>
        <taxon>Botrimarina</taxon>
    </lineage>
</organism>
<dbReference type="KEGG" id="bmei:Spa11_34520"/>
<dbReference type="PANTHER" id="PTHR43037">
    <property type="entry name" value="UNNAMED PRODUCT-RELATED"/>
    <property type="match status" value="1"/>
</dbReference>
<name>A0A518KBT9_9BACT</name>
<dbReference type="AlphaFoldDB" id="A0A518KBT9"/>
<dbReference type="PANTHER" id="PTHR43037:SF1">
    <property type="entry name" value="BLL1128 PROTEIN"/>
    <property type="match status" value="1"/>
</dbReference>
<evidence type="ECO:0000313" key="3">
    <source>
        <dbReference type="Proteomes" id="UP000316426"/>
    </source>
</evidence>
<dbReference type="InterPro" id="IPR029058">
    <property type="entry name" value="AB_hydrolase_fold"/>
</dbReference>
<dbReference type="EMBL" id="CP036349">
    <property type="protein sequence ID" value="QDV75238.1"/>
    <property type="molecule type" value="Genomic_DNA"/>
</dbReference>
<dbReference type="InterPro" id="IPR050955">
    <property type="entry name" value="Plant_Biomass_Hydrol_Est"/>
</dbReference>
<dbReference type="Gene3D" id="3.40.50.1820">
    <property type="entry name" value="alpha/beta hydrolase"/>
    <property type="match status" value="1"/>
</dbReference>
<dbReference type="Proteomes" id="UP000316426">
    <property type="component" value="Chromosome"/>
</dbReference>
<keyword evidence="1" id="KW-0732">Signal</keyword>
<gene>
    <name evidence="2" type="ORF">Spa11_34520</name>
</gene>
<evidence type="ECO:0000313" key="2">
    <source>
        <dbReference type="EMBL" id="QDV75238.1"/>
    </source>
</evidence>